<gene>
    <name evidence="13" type="ORF">B7R54_19035</name>
</gene>
<keyword evidence="5" id="KW-0547">Nucleotide-binding</keyword>
<evidence type="ECO:0000256" key="2">
    <source>
        <dbReference type="ARBA" id="ARBA00022475"/>
    </source>
</evidence>
<keyword evidence="6" id="KW-0067">ATP-binding</keyword>
<keyword evidence="9" id="KW-0406">Ion transport</keyword>
<keyword evidence="3" id="KW-0410">Iron transport</keyword>
<comment type="caution">
    <text evidence="13">The sequence shown here is derived from an EMBL/GenBank/DDBJ whole genome shotgun (WGS) entry which is preliminary data.</text>
</comment>
<dbReference type="Gene3D" id="3.40.50.300">
    <property type="entry name" value="P-loop containing nucleotide triphosphate hydrolases"/>
    <property type="match status" value="1"/>
</dbReference>
<dbReference type="EC" id="7.6.2.9" evidence="11"/>
<evidence type="ECO:0000256" key="10">
    <source>
        <dbReference type="ARBA" id="ARBA00023136"/>
    </source>
</evidence>
<evidence type="ECO:0000313" key="13">
    <source>
        <dbReference type="EMBL" id="RFA06471.1"/>
    </source>
</evidence>
<dbReference type="GO" id="GO:0016020">
    <property type="term" value="C:membrane"/>
    <property type="evidence" value="ECO:0007669"/>
    <property type="project" value="InterPro"/>
</dbReference>
<evidence type="ECO:0000256" key="4">
    <source>
        <dbReference type="ARBA" id="ARBA00022519"/>
    </source>
</evidence>
<dbReference type="OrthoDB" id="9802264at2"/>
<dbReference type="AlphaFoldDB" id="A0A3E0V9X5"/>
<dbReference type="CDD" id="cd03259">
    <property type="entry name" value="ABC_Carb_Solutes_like"/>
    <property type="match status" value="1"/>
</dbReference>
<dbReference type="InterPro" id="IPR027417">
    <property type="entry name" value="P-loop_NTPase"/>
</dbReference>
<keyword evidence="7" id="KW-1278">Translocase</keyword>
<feature type="domain" description="ABC transporter" evidence="12">
    <location>
        <begin position="4"/>
        <end position="235"/>
    </location>
</feature>
<keyword evidence="1" id="KW-0813">Transport</keyword>
<dbReference type="InterPro" id="IPR017871">
    <property type="entry name" value="ABC_transporter-like_CS"/>
</dbReference>
<dbReference type="GO" id="GO:0015418">
    <property type="term" value="F:ABC-type quaternary ammonium compound transporting activity"/>
    <property type="evidence" value="ECO:0007669"/>
    <property type="project" value="UniProtKB-EC"/>
</dbReference>
<dbReference type="EMBL" id="NBWZ01000002">
    <property type="protein sequence ID" value="RFA06471.1"/>
    <property type="molecule type" value="Genomic_DNA"/>
</dbReference>
<evidence type="ECO:0000259" key="12">
    <source>
        <dbReference type="PROSITE" id="PS50893"/>
    </source>
</evidence>
<evidence type="ECO:0000256" key="9">
    <source>
        <dbReference type="ARBA" id="ARBA00023065"/>
    </source>
</evidence>
<keyword evidence="10" id="KW-0472">Membrane</keyword>
<dbReference type="FunFam" id="3.40.50.300:FF:000425">
    <property type="entry name" value="Probable ABC transporter, ATP-binding subunit"/>
    <property type="match status" value="1"/>
</dbReference>
<dbReference type="PANTHER" id="PTHR42781:SF5">
    <property type="entry name" value="PUTRESCINE TRANSPORT ATP-BINDING PROTEIN POTG"/>
    <property type="match status" value="1"/>
</dbReference>
<dbReference type="GO" id="GO:0016887">
    <property type="term" value="F:ATP hydrolysis activity"/>
    <property type="evidence" value="ECO:0007669"/>
    <property type="project" value="InterPro"/>
</dbReference>
<reference evidence="13 14" key="1">
    <citation type="submission" date="2017-04" db="EMBL/GenBank/DDBJ databases">
        <title>Comparative genome analysis of Subtercola boreus.</title>
        <authorList>
            <person name="Cho Y.-J."/>
            <person name="Cho A."/>
            <person name="Kim O.-S."/>
            <person name="Lee J.-I."/>
        </authorList>
    </citation>
    <scope>NUCLEOTIDE SEQUENCE [LARGE SCALE GENOMIC DNA]</scope>
    <source>
        <strain evidence="13 14">K300</strain>
    </source>
</reference>
<dbReference type="PROSITE" id="PS50893">
    <property type="entry name" value="ABC_TRANSPORTER_2"/>
    <property type="match status" value="1"/>
</dbReference>
<keyword evidence="8" id="KW-0408">Iron</keyword>
<sequence length="346" mass="36102">MSTLIVTDVTKQFGGQPVLQNVTLTVPSGSRTSVVGASGSGKSTLLRLIAGFDDPDAGQISLGGVPLAGGVSTVPAHRRGVGYVAQDGALFPHLTVGQNIVFGLPRSARRSARVAEVAALVAIGTDLLGRYPHELSGGQQQRVALARALAPEPQVVLLDEPFSALDTGLRAYTRRAVIAALEQSRVTTILVTHDQEEALSFGDQIAIIDGGRISQAGPPALVFDNPHTAGIAEFLGDAIFIPCEVVGGESHTVLGSHPIRHDHRTAGGPAQALVRPAQLTIDSESASPNAQIIDMQSVGSKLNLTVTMGSNEQPVHLSYITSAPERFRAGQHARVHFIGGVVVYPA</sequence>
<keyword evidence="4" id="KW-0997">Cell inner membrane</keyword>
<evidence type="ECO:0000256" key="1">
    <source>
        <dbReference type="ARBA" id="ARBA00022448"/>
    </source>
</evidence>
<dbReference type="SUPFAM" id="SSF52540">
    <property type="entry name" value="P-loop containing nucleoside triphosphate hydrolases"/>
    <property type="match status" value="1"/>
</dbReference>
<keyword evidence="2" id="KW-1003">Cell membrane</keyword>
<evidence type="ECO:0000256" key="5">
    <source>
        <dbReference type="ARBA" id="ARBA00022741"/>
    </source>
</evidence>
<dbReference type="Pfam" id="PF00005">
    <property type="entry name" value="ABC_tran"/>
    <property type="match status" value="1"/>
</dbReference>
<dbReference type="GO" id="GO:0005524">
    <property type="term" value="F:ATP binding"/>
    <property type="evidence" value="ECO:0007669"/>
    <property type="project" value="UniProtKB-KW"/>
</dbReference>
<keyword evidence="14" id="KW-1185">Reference proteome</keyword>
<evidence type="ECO:0000256" key="11">
    <source>
        <dbReference type="ARBA" id="ARBA00066388"/>
    </source>
</evidence>
<proteinExistence type="predicted"/>
<dbReference type="InterPro" id="IPR003593">
    <property type="entry name" value="AAA+_ATPase"/>
</dbReference>
<organism evidence="13 14">
    <name type="scientific">Subtercola boreus</name>
    <dbReference type="NCBI Taxonomy" id="120213"/>
    <lineage>
        <taxon>Bacteria</taxon>
        <taxon>Bacillati</taxon>
        <taxon>Actinomycetota</taxon>
        <taxon>Actinomycetes</taxon>
        <taxon>Micrococcales</taxon>
        <taxon>Microbacteriaceae</taxon>
        <taxon>Subtercola</taxon>
    </lineage>
</organism>
<evidence type="ECO:0000256" key="8">
    <source>
        <dbReference type="ARBA" id="ARBA00023004"/>
    </source>
</evidence>
<dbReference type="InterPro" id="IPR015853">
    <property type="entry name" value="ABC_transpr_FbpC"/>
</dbReference>
<protein>
    <recommendedName>
        <fullName evidence="11">ABC-type quaternary amine transporter</fullName>
        <ecNumber evidence="11">7.6.2.9</ecNumber>
    </recommendedName>
</protein>
<dbReference type="PROSITE" id="PS00211">
    <property type="entry name" value="ABC_TRANSPORTER_1"/>
    <property type="match status" value="1"/>
</dbReference>
<dbReference type="InterPro" id="IPR003439">
    <property type="entry name" value="ABC_transporter-like_ATP-bd"/>
</dbReference>
<evidence type="ECO:0000256" key="6">
    <source>
        <dbReference type="ARBA" id="ARBA00022840"/>
    </source>
</evidence>
<accession>A0A3E0V9X5</accession>
<evidence type="ECO:0000256" key="3">
    <source>
        <dbReference type="ARBA" id="ARBA00022496"/>
    </source>
</evidence>
<evidence type="ECO:0000313" key="14">
    <source>
        <dbReference type="Proteomes" id="UP000256486"/>
    </source>
</evidence>
<dbReference type="PANTHER" id="PTHR42781">
    <property type="entry name" value="SPERMIDINE/PUTRESCINE IMPORT ATP-BINDING PROTEIN POTA"/>
    <property type="match status" value="1"/>
</dbReference>
<dbReference type="Proteomes" id="UP000256486">
    <property type="component" value="Unassembled WGS sequence"/>
</dbReference>
<dbReference type="SMART" id="SM00382">
    <property type="entry name" value="AAA"/>
    <property type="match status" value="1"/>
</dbReference>
<dbReference type="GO" id="GO:0015408">
    <property type="term" value="F:ABC-type ferric iron transporter activity"/>
    <property type="evidence" value="ECO:0007669"/>
    <property type="project" value="InterPro"/>
</dbReference>
<evidence type="ECO:0000256" key="7">
    <source>
        <dbReference type="ARBA" id="ARBA00022967"/>
    </source>
</evidence>
<name>A0A3E0V9X5_9MICO</name>
<dbReference type="InterPro" id="IPR050093">
    <property type="entry name" value="ABC_SmlMolc_Importer"/>
</dbReference>